<evidence type="ECO:0000313" key="1">
    <source>
        <dbReference type="Proteomes" id="UP000695000"/>
    </source>
</evidence>
<sequence>MREQTEKVFHKYAKSGLKEISLISVDPLEITELSATGGGSTNVDQTYKNLKIYGITSTSVDKFDIDFDKCEMEVIATTEKIRVLADYTLKGQYLVFQINSEGKSNFTLNKPIFKHSIKCEKIMIGDNEHLHITDFKTEFIEYDVELYFDNLLSGDNEISKGIATVLKENSNEIFREAKSSHEQAYAILFKQIFNNVLKKVPFKELFL</sequence>
<proteinExistence type="predicted"/>
<dbReference type="Pfam" id="PF06585">
    <property type="entry name" value="JHBP"/>
    <property type="match status" value="1"/>
</dbReference>
<dbReference type="Proteomes" id="UP000695000">
    <property type="component" value="Unplaced"/>
</dbReference>
<dbReference type="PANTHER" id="PTHR11008">
    <property type="entry name" value="PROTEIN TAKEOUT-LIKE PROTEIN"/>
    <property type="match status" value="1"/>
</dbReference>
<name>A0ABM1ND36_NICVS</name>
<dbReference type="RefSeq" id="XP_017784736.1">
    <property type="nucleotide sequence ID" value="XM_017929247.1"/>
</dbReference>
<keyword evidence="1" id="KW-1185">Reference proteome</keyword>
<evidence type="ECO:0000313" key="2">
    <source>
        <dbReference type="RefSeq" id="XP_017784736.1"/>
    </source>
</evidence>
<gene>
    <name evidence="2" type="primary">LOC108568270</name>
</gene>
<dbReference type="InterPro" id="IPR038606">
    <property type="entry name" value="To_sf"/>
</dbReference>
<protein>
    <submittedName>
        <fullName evidence="2">Uncharacterized protein LOC108568270</fullName>
    </submittedName>
</protein>
<dbReference type="SMART" id="SM00700">
    <property type="entry name" value="JHBP"/>
    <property type="match status" value="1"/>
</dbReference>
<accession>A0ABM1ND36</accession>
<organism evidence="1 2">
    <name type="scientific">Nicrophorus vespilloides</name>
    <name type="common">Boreal carrion beetle</name>
    <dbReference type="NCBI Taxonomy" id="110193"/>
    <lineage>
        <taxon>Eukaryota</taxon>
        <taxon>Metazoa</taxon>
        <taxon>Ecdysozoa</taxon>
        <taxon>Arthropoda</taxon>
        <taxon>Hexapoda</taxon>
        <taxon>Insecta</taxon>
        <taxon>Pterygota</taxon>
        <taxon>Neoptera</taxon>
        <taxon>Endopterygota</taxon>
        <taxon>Coleoptera</taxon>
        <taxon>Polyphaga</taxon>
        <taxon>Staphyliniformia</taxon>
        <taxon>Silphidae</taxon>
        <taxon>Nicrophorinae</taxon>
        <taxon>Nicrophorus</taxon>
    </lineage>
</organism>
<dbReference type="PANTHER" id="PTHR11008:SF32">
    <property type="entry name" value="CIRCADIAN CLOCK-CONTROLLED PROTEIN DAYWAKE-RELATED"/>
    <property type="match status" value="1"/>
</dbReference>
<dbReference type="Gene3D" id="3.15.10.30">
    <property type="entry name" value="Haemolymph juvenile hormone binding protein"/>
    <property type="match status" value="1"/>
</dbReference>
<dbReference type="InterPro" id="IPR010562">
    <property type="entry name" value="Haemolymph_juvenile_hormone-bd"/>
</dbReference>
<reference evidence="2" key="1">
    <citation type="submission" date="2025-08" db="UniProtKB">
        <authorList>
            <consortium name="RefSeq"/>
        </authorList>
    </citation>
    <scope>IDENTIFICATION</scope>
    <source>
        <tissue evidence="2">Whole Larva</tissue>
    </source>
</reference>
<dbReference type="GeneID" id="108568270"/>